<evidence type="ECO:0000313" key="2">
    <source>
        <dbReference type="Proteomes" id="UP000799754"/>
    </source>
</evidence>
<proteinExistence type="predicted"/>
<comment type="caution">
    <text evidence="1">The sequence shown here is derived from an EMBL/GenBank/DDBJ whole genome shotgun (WGS) entry which is preliminary data.</text>
</comment>
<dbReference type="Proteomes" id="UP000799754">
    <property type="component" value="Unassembled WGS sequence"/>
</dbReference>
<accession>A0ACB6SBM0</accession>
<gene>
    <name evidence="1" type="ORF">BU25DRAFT_483774</name>
</gene>
<protein>
    <submittedName>
        <fullName evidence="1">GMC oxidoreductase</fullName>
    </submittedName>
</protein>
<name>A0ACB6SBM0_9PLEO</name>
<organism evidence="1 2">
    <name type="scientific">Macroventuria anomochaeta</name>
    <dbReference type="NCBI Taxonomy" id="301207"/>
    <lineage>
        <taxon>Eukaryota</taxon>
        <taxon>Fungi</taxon>
        <taxon>Dikarya</taxon>
        <taxon>Ascomycota</taxon>
        <taxon>Pezizomycotina</taxon>
        <taxon>Dothideomycetes</taxon>
        <taxon>Pleosporomycetidae</taxon>
        <taxon>Pleosporales</taxon>
        <taxon>Pleosporineae</taxon>
        <taxon>Didymellaceae</taxon>
        <taxon>Macroventuria</taxon>
    </lineage>
</organism>
<sequence>MLPRLNFVLAFALLVSIIHAQTKLFPSLGLLGSYFGVPGQDATFDYVVIGGGTAGLTLANRLSAQFSVAVIEAGDFCEFANGNNSQVPAYASTFTGSNPVVKNPALDWYMYTEPQAALNNRRLLFNSGKVIGGSSARNFLWYIRGSRGAFDKWANDVGDQTYSFDKFLQYFQRSVRAPIADGSSQPSDVPRRLNNSDWSSHGGPIQIGHGAWTNRITSWLAKGFAELGLETLNSFASGKLLGWSFIPQTLDQETQMRSSSAEMLYSAIAQGNKVSLYKSSLAKKINFDGKRATGVAVETAGTHYLLKASKEVIVSAGVMRSPQMLMVSGIGPKSILQHHNIEVVADLAGVGQNMMDNVLVGPTYRVNVTTHNSLANPGYLSSAVTEYNNNRTGMLTNVGGDVAGFERVTPGCVSNNTYSSIQTSFPMDWPNLQYLVLDAYFGTGNDSSIGLTDEKQYVAASVGLVSTFSRGNVSIRSADTAINPVISPNWLSDPRDMELAIVAFKRGRALFSTDALQVVAGDEAFPGQDVQSGDQIQEVIRASANSVYNAAGTNRMGKVDDRLAVVDSKARVIGVDGLRVVDASAFPFLPPGQPQATVCKWSLINSCTVPVLTAVDALAEKIAAEMLSEMQCI</sequence>
<keyword evidence="2" id="KW-1185">Reference proteome</keyword>
<reference evidence="1" key="1">
    <citation type="journal article" date="2020" name="Stud. Mycol.">
        <title>101 Dothideomycetes genomes: a test case for predicting lifestyles and emergence of pathogens.</title>
        <authorList>
            <person name="Haridas S."/>
            <person name="Albert R."/>
            <person name="Binder M."/>
            <person name="Bloem J."/>
            <person name="Labutti K."/>
            <person name="Salamov A."/>
            <person name="Andreopoulos B."/>
            <person name="Baker S."/>
            <person name="Barry K."/>
            <person name="Bills G."/>
            <person name="Bluhm B."/>
            <person name="Cannon C."/>
            <person name="Castanera R."/>
            <person name="Culley D."/>
            <person name="Daum C."/>
            <person name="Ezra D."/>
            <person name="Gonzalez J."/>
            <person name="Henrissat B."/>
            <person name="Kuo A."/>
            <person name="Liang C."/>
            <person name="Lipzen A."/>
            <person name="Lutzoni F."/>
            <person name="Magnuson J."/>
            <person name="Mondo S."/>
            <person name="Nolan M."/>
            <person name="Ohm R."/>
            <person name="Pangilinan J."/>
            <person name="Park H.-J."/>
            <person name="Ramirez L."/>
            <person name="Alfaro M."/>
            <person name="Sun H."/>
            <person name="Tritt A."/>
            <person name="Yoshinaga Y."/>
            <person name="Zwiers L.-H."/>
            <person name="Turgeon B."/>
            <person name="Goodwin S."/>
            <person name="Spatafora J."/>
            <person name="Crous P."/>
            <person name="Grigoriev I."/>
        </authorList>
    </citation>
    <scope>NUCLEOTIDE SEQUENCE</scope>
    <source>
        <strain evidence="1">CBS 525.71</strain>
    </source>
</reference>
<evidence type="ECO:0000313" key="1">
    <source>
        <dbReference type="EMBL" id="KAF2630912.1"/>
    </source>
</evidence>
<dbReference type="EMBL" id="MU006706">
    <property type="protein sequence ID" value="KAF2630912.1"/>
    <property type="molecule type" value="Genomic_DNA"/>
</dbReference>